<name>A0A0R0D4I2_9GAMM</name>
<evidence type="ECO:0000313" key="6">
    <source>
        <dbReference type="EMBL" id="KRG73230.1"/>
    </source>
</evidence>
<dbReference type="Pfam" id="PF17954">
    <property type="entry name" value="Pirin_C_2"/>
    <property type="match status" value="1"/>
</dbReference>
<protein>
    <submittedName>
        <fullName evidence="6">Quercetin 2,3-dioxygenase</fullName>
    </submittedName>
</protein>
<comment type="similarity">
    <text evidence="1 3">Belongs to the pirin family.</text>
</comment>
<evidence type="ECO:0000313" key="7">
    <source>
        <dbReference type="Proteomes" id="UP000051386"/>
    </source>
</evidence>
<sequence length="233" mass="25481">MIQIRKSATRGKADHGWLNSMHTFSFANYYDPRYTSFGPLRVINEDKVVGGQGFGTHSHSNMEIVSYVLGGALEHKDSMGTGSVLRYGDVQRMSAGSGVSHSEFNHSADETVHFLQIWLFPDQENIAPSYQETNFSPEAKRGQLRLIASPDGADGSLLIHQDARIFATILDGAQRLHHTLAAGRGAYVQVARGQLQVNGITLEAGDALQVRDEAQLTLENGNDAEVLLFDLAL</sequence>
<feature type="domain" description="Pirin N-terminal" evidence="4">
    <location>
        <begin position="9"/>
        <end position="119"/>
    </location>
</feature>
<gene>
    <name evidence="6" type="ORF">ABB28_11825</name>
</gene>
<dbReference type="PATRIC" id="fig|517011.3.peg.2266"/>
<evidence type="ECO:0000259" key="5">
    <source>
        <dbReference type="Pfam" id="PF17954"/>
    </source>
</evidence>
<dbReference type="SUPFAM" id="SSF51182">
    <property type="entry name" value="RmlC-like cupins"/>
    <property type="match status" value="1"/>
</dbReference>
<dbReference type="PIRSF" id="PIRSF006232">
    <property type="entry name" value="Pirin"/>
    <property type="match status" value="1"/>
</dbReference>
<dbReference type="InterPro" id="IPR041602">
    <property type="entry name" value="Quercetinase_C"/>
</dbReference>
<dbReference type="CDD" id="cd20311">
    <property type="entry name" value="cupin_Yhhw_C"/>
    <property type="match status" value="1"/>
</dbReference>
<keyword evidence="7" id="KW-1185">Reference proteome</keyword>
<comment type="caution">
    <text evidence="6">The sequence shown here is derived from an EMBL/GenBank/DDBJ whole genome shotgun (WGS) entry which is preliminary data.</text>
</comment>
<dbReference type="PANTHER" id="PTHR43212">
    <property type="entry name" value="QUERCETIN 2,3-DIOXYGENASE"/>
    <property type="match status" value="1"/>
</dbReference>
<keyword evidence="2" id="KW-0408">Iron</keyword>
<dbReference type="AlphaFoldDB" id="A0A0R0D4I2"/>
<reference evidence="6 7" key="1">
    <citation type="submission" date="2015-05" db="EMBL/GenBank/DDBJ databases">
        <title>Genome sequencing and analysis of members of genus Stenotrophomonas.</title>
        <authorList>
            <person name="Patil P.P."/>
            <person name="Midha S."/>
            <person name="Patil P.B."/>
        </authorList>
    </citation>
    <scope>NUCLEOTIDE SEQUENCE [LARGE SCALE GENOMIC DNA]</scope>
    <source>
        <strain evidence="6 7">DSM 21508</strain>
    </source>
</reference>
<keyword evidence="2" id="KW-0479">Metal-binding</keyword>
<feature type="domain" description="Quercetin 2,3-dioxygenase C-terminal cupin" evidence="5">
    <location>
        <begin position="146"/>
        <end position="231"/>
    </location>
</feature>
<dbReference type="InterPro" id="IPR011051">
    <property type="entry name" value="RmlC_Cupin_sf"/>
</dbReference>
<dbReference type="GO" id="GO:0051213">
    <property type="term" value="F:dioxygenase activity"/>
    <property type="evidence" value="ECO:0007669"/>
    <property type="project" value="UniProtKB-KW"/>
</dbReference>
<dbReference type="GO" id="GO:0046872">
    <property type="term" value="F:metal ion binding"/>
    <property type="evidence" value="ECO:0007669"/>
    <property type="project" value="UniProtKB-KW"/>
</dbReference>
<evidence type="ECO:0000256" key="1">
    <source>
        <dbReference type="ARBA" id="ARBA00008416"/>
    </source>
</evidence>
<dbReference type="Gene3D" id="2.60.120.10">
    <property type="entry name" value="Jelly Rolls"/>
    <property type="match status" value="2"/>
</dbReference>
<feature type="binding site" evidence="2">
    <location>
        <position position="57"/>
    </location>
    <ligand>
        <name>Fe cation</name>
        <dbReference type="ChEBI" id="CHEBI:24875"/>
    </ligand>
</feature>
<organism evidence="6 7">
    <name type="scientific">Stenotrophomonas chelatiphaga</name>
    <dbReference type="NCBI Taxonomy" id="517011"/>
    <lineage>
        <taxon>Bacteria</taxon>
        <taxon>Pseudomonadati</taxon>
        <taxon>Pseudomonadota</taxon>
        <taxon>Gammaproteobacteria</taxon>
        <taxon>Lysobacterales</taxon>
        <taxon>Lysobacteraceae</taxon>
        <taxon>Stenotrophomonas</taxon>
    </lineage>
</organism>
<dbReference type="InterPro" id="IPR014710">
    <property type="entry name" value="RmlC-like_jellyroll"/>
</dbReference>
<evidence type="ECO:0000256" key="2">
    <source>
        <dbReference type="PIRSR" id="PIRSR006232-1"/>
    </source>
</evidence>
<dbReference type="CDD" id="cd02910">
    <property type="entry name" value="cupin_Yhhw_N"/>
    <property type="match status" value="1"/>
</dbReference>
<feature type="binding site" evidence="2">
    <location>
        <position position="101"/>
    </location>
    <ligand>
        <name>Fe cation</name>
        <dbReference type="ChEBI" id="CHEBI:24875"/>
    </ligand>
</feature>
<dbReference type="InterPro" id="IPR003829">
    <property type="entry name" value="Pirin_N_dom"/>
</dbReference>
<feature type="binding site" evidence="2">
    <location>
        <position position="103"/>
    </location>
    <ligand>
        <name>Fe cation</name>
        <dbReference type="ChEBI" id="CHEBI:24875"/>
    </ligand>
</feature>
<evidence type="ECO:0000259" key="4">
    <source>
        <dbReference type="Pfam" id="PF02678"/>
    </source>
</evidence>
<comment type="cofactor">
    <cofactor evidence="2">
        <name>Fe cation</name>
        <dbReference type="ChEBI" id="CHEBI:24875"/>
    </cofactor>
    <text evidence="2">Binds 1 Fe cation per subunit.</text>
</comment>
<keyword evidence="6" id="KW-0223">Dioxygenase</keyword>
<accession>A0A0R0D4I2</accession>
<dbReference type="EMBL" id="LDJK01000052">
    <property type="protein sequence ID" value="KRG73230.1"/>
    <property type="molecule type" value="Genomic_DNA"/>
</dbReference>
<dbReference type="PANTHER" id="PTHR43212:SF3">
    <property type="entry name" value="QUERCETIN 2,3-DIOXYGENASE"/>
    <property type="match status" value="1"/>
</dbReference>
<dbReference type="RefSeq" id="WP_057508818.1">
    <property type="nucleotide sequence ID" value="NZ_LDJK01000052.1"/>
</dbReference>
<dbReference type="Pfam" id="PF02678">
    <property type="entry name" value="Pirin"/>
    <property type="match status" value="1"/>
</dbReference>
<keyword evidence="6" id="KW-0560">Oxidoreductase</keyword>
<feature type="binding site" evidence="2">
    <location>
        <position position="59"/>
    </location>
    <ligand>
        <name>Fe cation</name>
        <dbReference type="ChEBI" id="CHEBI:24875"/>
    </ligand>
</feature>
<evidence type="ECO:0000256" key="3">
    <source>
        <dbReference type="RuleBase" id="RU003457"/>
    </source>
</evidence>
<dbReference type="InterPro" id="IPR012093">
    <property type="entry name" value="Pirin"/>
</dbReference>
<proteinExistence type="inferred from homology"/>
<dbReference type="Proteomes" id="UP000051386">
    <property type="component" value="Unassembled WGS sequence"/>
</dbReference>